<evidence type="ECO:0000313" key="2">
    <source>
        <dbReference type="RefSeq" id="XP_026730358.1"/>
    </source>
</evidence>
<keyword evidence="1" id="KW-1185">Reference proteome</keyword>
<name>A0A7E5VPV0_TRINI</name>
<sequence>MEDILRRLLVTERYDSVSNFLSLYRMYMKSQKPLREVFDDYIPRTRPFRHTCVGLGLELLRRYSCLESRFPGVRKSMALLSCEESIKELQAYVSLTQGPHHLLAPDKEHVLVGLPISLDGRRGLMIADPGYHIGRIITVMVDGNDPHTGWFNQTNEPDSIKDYCYAFSEVNNEYVIWHERVERETETKKQVALIYATRQYCDGIQITEKRNLVYRLRSFVSRDYTGRVTAGIGFIIKANLNDLGFSLFYQINRRRRKFKLRFKDFEDISNLDETTLNHIYLCNGQMQLPKGKLLSLIQQLSKVVADQAFTAQCLDINSHICQLCI</sequence>
<accession>A0A7E5VPV0</accession>
<dbReference type="Proteomes" id="UP000322000">
    <property type="component" value="Chromosome 7"/>
</dbReference>
<dbReference type="GeneID" id="113495687"/>
<dbReference type="InParanoid" id="A0A7E5VPV0"/>
<dbReference type="OrthoDB" id="7458733at2759"/>
<dbReference type="AlphaFoldDB" id="A0A7E5VPV0"/>
<dbReference type="RefSeq" id="XP_026730358.1">
    <property type="nucleotide sequence ID" value="XM_026874557.1"/>
</dbReference>
<protein>
    <submittedName>
        <fullName evidence="2">Uncharacterized protein LOC113495687</fullName>
    </submittedName>
</protein>
<organism evidence="1 2">
    <name type="scientific">Trichoplusia ni</name>
    <name type="common">Cabbage looper</name>
    <dbReference type="NCBI Taxonomy" id="7111"/>
    <lineage>
        <taxon>Eukaryota</taxon>
        <taxon>Metazoa</taxon>
        <taxon>Ecdysozoa</taxon>
        <taxon>Arthropoda</taxon>
        <taxon>Hexapoda</taxon>
        <taxon>Insecta</taxon>
        <taxon>Pterygota</taxon>
        <taxon>Neoptera</taxon>
        <taxon>Endopterygota</taxon>
        <taxon>Lepidoptera</taxon>
        <taxon>Glossata</taxon>
        <taxon>Ditrysia</taxon>
        <taxon>Noctuoidea</taxon>
        <taxon>Noctuidae</taxon>
        <taxon>Plusiinae</taxon>
        <taxon>Trichoplusia</taxon>
    </lineage>
</organism>
<gene>
    <name evidence="2" type="primary">LOC113495687</name>
</gene>
<reference evidence="2" key="1">
    <citation type="submission" date="2025-08" db="UniProtKB">
        <authorList>
            <consortium name="RefSeq"/>
        </authorList>
    </citation>
    <scope>IDENTIFICATION</scope>
</reference>
<evidence type="ECO:0000313" key="1">
    <source>
        <dbReference type="Proteomes" id="UP000322000"/>
    </source>
</evidence>
<dbReference type="FunCoup" id="A0A7E5VPV0">
    <property type="interactions" value="7"/>
</dbReference>
<dbReference type="KEGG" id="tnl:113495687"/>
<proteinExistence type="predicted"/>